<evidence type="ECO:0000256" key="3">
    <source>
        <dbReference type="ARBA" id="ARBA00022723"/>
    </source>
</evidence>
<dbReference type="Pfam" id="PF13442">
    <property type="entry name" value="Cytochrome_CBB3"/>
    <property type="match status" value="1"/>
</dbReference>
<dbReference type="InterPro" id="IPR051811">
    <property type="entry name" value="Cytochrome_c550/c551-like"/>
</dbReference>
<evidence type="ECO:0000256" key="4">
    <source>
        <dbReference type="ARBA" id="ARBA00022982"/>
    </source>
</evidence>
<evidence type="ECO:0000256" key="1">
    <source>
        <dbReference type="ARBA" id="ARBA00022448"/>
    </source>
</evidence>
<evidence type="ECO:0000256" key="5">
    <source>
        <dbReference type="ARBA" id="ARBA00023004"/>
    </source>
</evidence>
<evidence type="ECO:0000256" key="8">
    <source>
        <dbReference type="SAM" id="MobiDB-lite"/>
    </source>
</evidence>
<feature type="compositionally biased region" description="Basic and acidic residues" evidence="8">
    <location>
        <begin position="29"/>
        <end position="39"/>
    </location>
</feature>
<keyword evidence="3 7" id="KW-0479">Metal-binding</keyword>
<keyword evidence="5 7" id="KW-0408">Iron</keyword>
<dbReference type="InterPro" id="IPR012218">
    <property type="entry name" value="Cyt_c_BACSU-c550-type"/>
</dbReference>
<feature type="domain" description="Cytochrome c" evidence="10">
    <location>
        <begin position="43"/>
        <end position="117"/>
    </location>
</feature>
<dbReference type="InterPro" id="IPR009056">
    <property type="entry name" value="Cyt_c-like_dom"/>
</dbReference>
<dbReference type="PROSITE" id="PS51007">
    <property type="entry name" value="CYTC"/>
    <property type="match status" value="1"/>
</dbReference>
<dbReference type="eggNOG" id="COG2010">
    <property type="taxonomic scope" value="Bacteria"/>
</dbReference>
<dbReference type="RefSeq" id="WP_003334339.1">
    <property type="nucleotide sequence ID" value="NZ_CP007806.1"/>
</dbReference>
<dbReference type="GO" id="GO:0016020">
    <property type="term" value="C:membrane"/>
    <property type="evidence" value="ECO:0007669"/>
    <property type="project" value="InterPro"/>
</dbReference>
<accession>A0A075RHD7</accession>
<dbReference type="SUPFAM" id="SSF46626">
    <property type="entry name" value="Cytochrome c"/>
    <property type="match status" value="1"/>
</dbReference>
<feature type="region of interest" description="Disordered" evidence="8">
    <location>
        <begin position="20"/>
        <end position="50"/>
    </location>
</feature>
<dbReference type="NCBIfam" id="NF045774">
    <property type="entry name" value="cytochro_C551"/>
    <property type="match status" value="1"/>
</dbReference>
<keyword evidence="12" id="KW-1185">Reference proteome</keyword>
<proteinExistence type="predicted"/>
<dbReference type="GO" id="GO:0020037">
    <property type="term" value="F:heme binding"/>
    <property type="evidence" value="ECO:0007669"/>
    <property type="project" value="InterPro"/>
</dbReference>
<dbReference type="Gene3D" id="1.10.760.10">
    <property type="entry name" value="Cytochrome c-like domain"/>
    <property type="match status" value="1"/>
</dbReference>
<reference evidence="11 12" key="1">
    <citation type="journal article" date="2011" name="J. Bacteriol.">
        <title>Genome sequence of Brevibacillus laterosporus LMG 15441, a pathogen of invertebrates.</title>
        <authorList>
            <person name="Djukic M."/>
            <person name="Poehlein A."/>
            <person name="Thurmer A."/>
            <person name="Daniel R."/>
        </authorList>
    </citation>
    <scope>NUCLEOTIDE SEQUENCE [LARGE SCALE GENOMIC DNA]</scope>
    <source>
        <strain evidence="11 12">LMG 15441</strain>
    </source>
</reference>
<evidence type="ECO:0000256" key="9">
    <source>
        <dbReference type="SAM" id="SignalP"/>
    </source>
</evidence>
<dbReference type="GO" id="GO:0009055">
    <property type="term" value="F:electron transfer activity"/>
    <property type="evidence" value="ECO:0007669"/>
    <property type="project" value="InterPro"/>
</dbReference>
<feature type="binding site" description="covalent" evidence="6">
    <location>
        <position position="57"/>
    </location>
    <ligand>
        <name>heme c</name>
        <dbReference type="ChEBI" id="CHEBI:61717"/>
    </ligand>
</feature>
<dbReference type="PANTHER" id="PTHR37823">
    <property type="entry name" value="CYTOCHROME C-553-LIKE"/>
    <property type="match status" value="1"/>
</dbReference>
<dbReference type="PROSITE" id="PS51257">
    <property type="entry name" value="PROKAR_LIPOPROTEIN"/>
    <property type="match status" value="1"/>
</dbReference>
<evidence type="ECO:0000256" key="2">
    <source>
        <dbReference type="ARBA" id="ARBA00022617"/>
    </source>
</evidence>
<protein>
    <submittedName>
        <fullName evidence="11">Cytochrome c551</fullName>
    </submittedName>
</protein>
<evidence type="ECO:0000259" key="10">
    <source>
        <dbReference type="PROSITE" id="PS51007"/>
    </source>
</evidence>
<dbReference type="InterPro" id="IPR036909">
    <property type="entry name" value="Cyt_c-like_dom_sf"/>
</dbReference>
<organism evidence="11 12">
    <name type="scientific">Brevibacillus laterosporus LMG 15441</name>
    <dbReference type="NCBI Taxonomy" id="1042163"/>
    <lineage>
        <taxon>Bacteria</taxon>
        <taxon>Bacillati</taxon>
        <taxon>Bacillota</taxon>
        <taxon>Bacilli</taxon>
        <taxon>Bacillales</taxon>
        <taxon>Paenibacillaceae</taxon>
        <taxon>Brevibacillus</taxon>
    </lineage>
</organism>
<dbReference type="HOGENOM" id="CLU_134966_2_0_9"/>
<dbReference type="InterPro" id="IPR054782">
    <property type="entry name" value="Cytochro_C551"/>
</dbReference>
<sequence length="117" mass="12025">MKRLATVLMVGALAVGLTACGGQQSQPAPEEKPAAEKASGDTATASAGEEKFKQSSCVGCHGVDLKGATGPSLETIGSKYNKDEILEIIKNGKGSMPANMSKGEDAETIATWLAEKK</sequence>
<name>A0A075RHD7_BRELA</name>
<dbReference type="KEGG" id="blr:BRLA_c043540"/>
<feature type="signal peptide" evidence="9">
    <location>
        <begin position="1"/>
        <end position="19"/>
    </location>
</feature>
<dbReference type="PIRSF" id="PIRSF000025">
    <property type="entry name" value="Cytc_Bsub_c550"/>
    <property type="match status" value="1"/>
</dbReference>
<dbReference type="Proteomes" id="UP000005850">
    <property type="component" value="Chromosome"/>
</dbReference>
<evidence type="ECO:0000313" key="12">
    <source>
        <dbReference type="Proteomes" id="UP000005850"/>
    </source>
</evidence>
<dbReference type="EMBL" id="CP007806">
    <property type="protein sequence ID" value="AIG28620.1"/>
    <property type="molecule type" value="Genomic_DNA"/>
</dbReference>
<feature type="binding site" description="covalent" evidence="6">
    <location>
        <position position="60"/>
    </location>
    <ligand>
        <name>heme c</name>
        <dbReference type="ChEBI" id="CHEBI:61717"/>
    </ligand>
</feature>
<dbReference type="STRING" id="1042163.BRLA_c043540"/>
<feature type="binding site" description="axial binding residue" evidence="7">
    <location>
        <position position="61"/>
    </location>
    <ligand>
        <name>heme c</name>
        <dbReference type="ChEBI" id="CHEBI:61717"/>
    </ligand>
    <ligandPart>
        <name>Fe</name>
        <dbReference type="ChEBI" id="CHEBI:18248"/>
    </ligandPart>
</feature>
<keyword evidence="2 6" id="KW-0349">Heme</keyword>
<evidence type="ECO:0000256" key="7">
    <source>
        <dbReference type="PIRSR" id="PIRSR000025-2"/>
    </source>
</evidence>
<dbReference type="PANTHER" id="PTHR37823:SF3">
    <property type="entry name" value="CYTOCHROME C-551"/>
    <property type="match status" value="1"/>
</dbReference>
<feature type="chain" id="PRO_5038565687" evidence="9">
    <location>
        <begin position="20"/>
        <end position="117"/>
    </location>
</feature>
<gene>
    <name evidence="11" type="primary">cccB_2</name>
    <name evidence="11" type="ORF">BRLA_c043540</name>
</gene>
<evidence type="ECO:0000313" key="11">
    <source>
        <dbReference type="EMBL" id="AIG28620.1"/>
    </source>
</evidence>
<evidence type="ECO:0000256" key="6">
    <source>
        <dbReference type="PIRSR" id="PIRSR000025-1"/>
    </source>
</evidence>
<keyword evidence="9" id="KW-0732">Signal</keyword>
<feature type="binding site" description="axial binding residue" evidence="7">
    <location>
        <position position="96"/>
    </location>
    <ligand>
        <name>heme c</name>
        <dbReference type="ChEBI" id="CHEBI:61717"/>
    </ligand>
    <ligandPart>
        <name>Fe</name>
        <dbReference type="ChEBI" id="CHEBI:18248"/>
    </ligandPart>
</feature>
<dbReference type="GO" id="GO:0005506">
    <property type="term" value="F:iron ion binding"/>
    <property type="evidence" value="ECO:0007669"/>
    <property type="project" value="InterPro"/>
</dbReference>
<keyword evidence="1" id="KW-0813">Transport</keyword>
<comment type="PTM">
    <text evidence="6">Binds 1 heme c group covalently per subunit.</text>
</comment>
<dbReference type="AlphaFoldDB" id="A0A075RHD7"/>
<keyword evidence="4" id="KW-0249">Electron transport</keyword>